<comment type="caution">
    <text evidence="4">The sequence shown here is derived from an EMBL/GenBank/DDBJ whole genome shotgun (WGS) entry which is preliminary data.</text>
</comment>
<feature type="domain" description="Aldehyde oxidase/xanthine dehydrogenase a/b hammerhead" evidence="3">
    <location>
        <begin position="26"/>
        <end position="138"/>
    </location>
</feature>
<dbReference type="GO" id="GO:0016491">
    <property type="term" value="F:oxidoreductase activity"/>
    <property type="evidence" value="ECO:0007669"/>
    <property type="project" value="UniProtKB-KW"/>
</dbReference>
<evidence type="ECO:0000259" key="3">
    <source>
        <dbReference type="SMART" id="SM01008"/>
    </source>
</evidence>
<proteinExistence type="predicted"/>
<dbReference type="RefSeq" id="WP_057757241.1">
    <property type="nucleotide sequence ID" value="NZ_LJYG01000110.1"/>
</dbReference>
<dbReference type="InterPro" id="IPR037165">
    <property type="entry name" value="AldOxase/xan_DH_Mopterin-bd_sf"/>
</dbReference>
<dbReference type="PANTHER" id="PTHR11908:SF132">
    <property type="entry name" value="ALDEHYDE OXIDASE 1-RELATED"/>
    <property type="match status" value="1"/>
</dbReference>
<reference evidence="4 5" key="1">
    <citation type="submission" date="2015-09" db="EMBL/GenBank/DDBJ databases">
        <title>Draft Genome Sequence of Bradyrhizobium manausense Strain BR 3351T, a Novel Symbiotic Nitrogen-Fixing Alphaproteobacterium Isolated from Brazilian Amazon Rain Forest.</title>
        <authorList>
            <person name="De Araujo J.L."/>
            <person name="Zilli J.E."/>
        </authorList>
    </citation>
    <scope>NUCLEOTIDE SEQUENCE [LARGE SCALE GENOMIC DNA]</scope>
    <source>
        <strain evidence="4 5">BR3351</strain>
    </source>
</reference>
<organism evidence="4 5">
    <name type="scientific">Bradyrhizobium manausense</name>
    <dbReference type="NCBI Taxonomy" id="989370"/>
    <lineage>
        <taxon>Bacteria</taxon>
        <taxon>Pseudomonadati</taxon>
        <taxon>Pseudomonadota</taxon>
        <taxon>Alphaproteobacteria</taxon>
        <taxon>Hyphomicrobiales</taxon>
        <taxon>Nitrobacteraceae</taxon>
        <taxon>Bradyrhizobium</taxon>
    </lineage>
</organism>
<dbReference type="PANTHER" id="PTHR11908">
    <property type="entry name" value="XANTHINE DEHYDROGENASE"/>
    <property type="match status" value="1"/>
</dbReference>
<dbReference type="Pfam" id="PF02738">
    <property type="entry name" value="MoCoBD_1"/>
    <property type="match status" value="1"/>
</dbReference>
<dbReference type="InterPro" id="IPR016208">
    <property type="entry name" value="Ald_Oxase/xanthine_DH-like"/>
</dbReference>
<dbReference type="SMART" id="SM01008">
    <property type="entry name" value="Ald_Xan_dh_C"/>
    <property type="match status" value="1"/>
</dbReference>
<dbReference type="Pfam" id="PF01315">
    <property type="entry name" value="Ald_Xan_dh_C"/>
    <property type="match status" value="1"/>
</dbReference>
<keyword evidence="2" id="KW-0560">Oxidoreductase</keyword>
<dbReference type="Pfam" id="PF20256">
    <property type="entry name" value="MoCoBD_2"/>
    <property type="match status" value="1"/>
</dbReference>
<dbReference type="OrthoDB" id="8428274at2"/>
<keyword evidence="5" id="KW-1185">Reference proteome</keyword>
<keyword evidence="1" id="KW-0500">Molybdenum</keyword>
<gene>
    <name evidence="4" type="ORF">AOQ71_34760</name>
</gene>
<dbReference type="InterPro" id="IPR046867">
    <property type="entry name" value="AldOxase/xan_DH_MoCoBD2"/>
</dbReference>
<dbReference type="AlphaFoldDB" id="A0A0R3CY86"/>
<dbReference type="SUPFAM" id="SSF56003">
    <property type="entry name" value="Molybdenum cofactor-binding domain"/>
    <property type="match status" value="1"/>
</dbReference>
<sequence length="763" mass="81773">MTAAAPEPKANMGKPVPRYDAAAKVTGRATYGSDMPLDNPAYAFLVTSAIAKGRINSFDLDDAKRVRGVIDIVTHENAPNLNESKLFSNGGYAGTTIQPLKSTDIAHDGQIIAVVIAESYEAAREAANRVKVSYTAATPSASFDSPGTTEAAAKGQNAQFKEDPKVGDFAKAFDEAEVKVDASYETPTQHHNPMELFSTSCAWMGDTLVIYEPSQYVHGLKNGVAEQLGIDADKVRVVNPYVGGGFGSRGSTTPRTAVIAGIARRLNRPIKLVPTRDQGFTIATYRAETRHEVKLGASRDGKLVALRHEGAEVSSRADPYCVGGTKTTTRLYACPNVDSLVSIVRADRNTPGFMRSPPEVPYLFALESAMDELAVKLNMDPIELRRINDTTNEPIGGKPYTSRSLMACFDEAAKAFGWAQRSAAPKSMSDGDWLIGYGCAATCYPTQMAPSAARVRLQRDGRTRVEIAGHEIGTGAYTILAQTAAERLGVPLEKVAVFIGDSDLPPGPVAGGSNSTASTCSAVMMVCDQVRQRLFKALMPNESLTDKAKETVGMGQTPSTQAAKGDRPIDLEKAFDALGVGVVEEYGEWKPEGAPQDSFKAMHSGHPRLVGGAAMKDKIAYAFGAEFVEVRINRFTHEIRAPRLVGAFAAGRIMNPRTARSQLMGGLIWGMSSALLEATEIDARTARYVNDNFADYLIPVNADVPGVEVILLSEQDDHINPAGAKGLGELANVGTNAAICNAIYHATGQRIRKLPVRLENIEV</sequence>
<name>A0A0R3CY86_9BRAD</name>
<dbReference type="InterPro" id="IPR036856">
    <property type="entry name" value="Ald_Oxase/Xan_DH_a/b_sf"/>
</dbReference>
<dbReference type="SUPFAM" id="SSF54665">
    <property type="entry name" value="CO dehydrogenase molybdoprotein N-domain-like"/>
    <property type="match status" value="1"/>
</dbReference>
<accession>A0A0R3CY86</accession>
<evidence type="ECO:0000256" key="2">
    <source>
        <dbReference type="ARBA" id="ARBA00023002"/>
    </source>
</evidence>
<protein>
    <submittedName>
        <fullName evidence="4">Xanthine dehydrogenase</fullName>
    </submittedName>
</protein>
<evidence type="ECO:0000313" key="5">
    <source>
        <dbReference type="Proteomes" id="UP000051936"/>
    </source>
</evidence>
<dbReference type="EMBL" id="LJYG01000110">
    <property type="protein sequence ID" value="KRQ02536.1"/>
    <property type="molecule type" value="Genomic_DNA"/>
</dbReference>
<dbReference type="Proteomes" id="UP000051936">
    <property type="component" value="Unassembled WGS sequence"/>
</dbReference>
<dbReference type="Gene3D" id="3.90.1170.50">
    <property type="entry name" value="Aldehyde oxidase/xanthine dehydrogenase, a/b hammerhead"/>
    <property type="match status" value="1"/>
</dbReference>
<evidence type="ECO:0000313" key="4">
    <source>
        <dbReference type="EMBL" id="KRQ02536.1"/>
    </source>
</evidence>
<dbReference type="Gene3D" id="3.30.365.10">
    <property type="entry name" value="Aldehyde oxidase/xanthine dehydrogenase, molybdopterin binding domain"/>
    <property type="match status" value="4"/>
</dbReference>
<dbReference type="GO" id="GO:0005506">
    <property type="term" value="F:iron ion binding"/>
    <property type="evidence" value="ECO:0007669"/>
    <property type="project" value="InterPro"/>
</dbReference>
<dbReference type="STRING" id="989370.AOQ71_34760"/>
<dbReference type="InterPro" id="IPR008274">
    <property type="entry name" value="AldOxase/xan_DH_MoCoBD1"/>
</dbReference>
<dbReference type="InterPro" id="IPR000674">
    <property type="entry name" value="Ald_Oxase/Xan_DH_a/b"/>
</dbReference>
<evidence type="ECO:0000256" key="1">
    <source>
        <dbReference type="ARBA" id="ARBA00022505"/>
    </source>
</evidence>